<keyword evidence="4 7" id="KW-1133">Transmembrane helix</keyword>
<evidence type="ECO:0000313" key="9">
    <source>
        <dbReference type="Proteomes" id="UP001174909"/>
    </source>
</evidence>
<dbReference type="AlphaFoldDB" id="A0AA35WAD7"/>
<feature type="transmembrane region" description="Helical" evidence="7">
    <location>
        <begin position="20"/>
        <end position="40"/>
    </location>
</feature>
<evidence type="ECO:0000313" key="8">
    <source>
        <dbReference type="EMBL" id="CAI8013299.1"/>
    </source>
</evidence>
<evidence type="ECO:0000256" key="3">
    <source>
        <dbReference type="ARBA" id="ARBA00022933"/>
    </source>
</evidence>
<dbReference type="GO" id="GO:0005789">
    <property type="term" value="C:endoplasmic reticulum membrane"/>
    <property type="evidence" value="ECO:0007669"/>
    <property type="project" value="TreeGrafter"/>
</dbReference>
<keyword evidence="9" id="KW-1185">Reference proteome</keyword>
<accession>A0AA35WAD7</accession>
<sequence length="89" mass="9407">MAYMSGGKLMASKPWWTVDGMIDMFWAVINFCVLFLRTLVSPGISKDGNSHVTDYRRSGKAERGRRMGRIGGGGKSGGGGPSPPPMGGG</sequence>
<comment type="caution">
    <text evidence="8">The sequence shown here is derived from an EMBL/GenBank/DDBJ whole genome shotgun (WGS) entry which is preliminary data.</text>
</comment>
<feature type="compositionally biased region" description="Basic and acidic residues" evidence="6">
    <location>
        <begin position="53"/>
        <end position="65"/>
    </location>
</feature>
<dbReference type="EMBL" id="CASHTH010001251">
    <property type="protein sequence ID" value="CAI8013299.1"/>
    <property type="molecule type" value="Genomic_DNA"/>
</dbReference>
<keyword evidence="5 7" id="KW-0472">Membrane</keyword>
<proteinExistence type="predicted"/>
<name>A0AA35WAD7_GEOBA</name>
<dbReference type="PANTHER" id="PTHR16875:SF0">
    <property type="entry name" value="SELENOPROTEIN K"/>
    <property type="match status" value="1"/>
</dbReference>
<dbReference type="PANTHER" id="PTHR16875">
    <property type="entry name" value="SELENOPROTEIN K"/>
    <property type="match status" value="1"/>
</dbReference>
<protein>
    <submittedName>
        <fullName evidence="8">Selenoprotein K</fullName>
    </submittedName>
</protein>
<evidence type="ECO:0000256" key="2">
    <source>
        <dbReference type="ARBA" id="ARBA00022692"/>
    </source>
</evidence>
<keyword evidence="3" id="KW-0712">Selenocysteine</keyword>
<evidence type="ECO:0000256" key="6">
    <source>
        <dbReference type="SAM" id="MobiDB-lite"/>
    </source>
</evidence>
<dbReference type="Pfam" id="PF10961">
    <property type="entry name" value="SelK_SelG"/>
    <property type="match status" value="1"/>
</dbReference>
<dbReference type="InterPro" id="IPR024491">
    <property type="entry name" value="Se_SelK/SelG"/>
</dbReference>
<evidence type="ECO:0000256" key="4">
    <source>
        <dbReference type="ARBA" id="ARBA00022989"/>
    </source>
</evidence>
<dbReference type="GO" id="GO:0032469">
    <property type="term" value="P:endoplasmic reticulum calcium ion homeostasis"/>
    <property type="evidence" value="ECO:0007669"/>
    <property type="project" value="TreeGrafter"/>
</dbReference>
<dbReference type="GO" id="GO:0006816">
    <property type="term" value="P:calcium ion transport"/>
    <property type="evidence" value="ECO:0007669"/>
    <property type="project" value="TreeGrafter"/>
</dbReference>
<dbReference type="Proteomes" id="UP001174909">
    <property type="component" value="Unassembled WGS sequence"/>
</dbReference>
<evidence type="ECO:0000256" key="5">
    <source>
        <dbReference type="ARBA" id="ARBA00023136"/>
    </source>
</evidence>
<reference evidence="8" key="1">
    <citation type="submission" date="2023-03" db="EMBL/GenBank/DDBJ databases">
        <authorList>
            <person name="Steffen K."/>
            <person name="Cardenas P."/>
        </authorList>
    </citation>
    <scope>NUCLEOTIDE SEQUENCE</scope>
</reference>
<evidence type="ECO:0000256" key="1">
    <source>
        <dbReference type="ARBA" id="ARBA00004167"/>
    </source>
</evidence>
<organism evidence="8 9">
    <name type="scientific">Geodia barretti</name>
    <name type="common">Barrett's horny sponge</name>
    <dbReference type="NCBI Taxonomy" id="519541"/>
    <lineage>
        <taxon>Eukaryota</taxon>
        <taxon>Metazoa</taxon>
        <taxon>Porifera</taxon>
        <taxon>Demospongiae</taxon>
        <taxon>Heteroscleromorpha</taxon>
        <taxon>Tetractinellida</taxon>
        <taxon>Astrophorina</taxon>
        <taxon>Geodiidae</taxon>
        <taxon>Geodia</taxon>
    </lineage>
</organism>
<dbReference type="GO" id="GO:0005794">
    <property type="term" value="C:Golgi apparatus"/>
    <property type="evidence" value="ECO:0007669"/>
    <property type="project" value="TreeGrafter"/>
</dbReference>
<feature type="compositionally biased region" description="Gly residues" evidence="6">
    <location>
        <begin position="69"/>
        <end position="80"/>
    </location>
</feature>
<feature type="region of interest" description="Disordered" evidence="6">
    <location>
        <begin position="43"/>
        <end position="89"/>
    </location>
</feature>
<evidence type="ECO:0000256" key="7">
    <source>
        <dbReference type="SAM" id="Phobius"/>
    </source>
</evidence>
<gene>
    <name evidence="8" type="ORF">GBAR_LOCUS8453</name>
</gene>
<keyword evidence="2 7" id="KW-0812">Transmembrane</keyword>
<comment type="subcellular location">
    <subcellularLocation>
        <location evidence="1">Membrane</location>
        <topology evidence="1">Single-pass membrane protein</topology>
    </subcellularLocation>
</comment>